<evidence type="ECO:0000313" key="10">
    <source>
        <dbReference type="EMBL" id="MCU6726149.1"/>
    </source>
</evidence>
<dbReference type="PANTHER" id="PTHR43357:SF4">
    <property type="entry name" value="INNER MEMBRANE ABC TRANSPORTER PERMEASE PROTEIN YDCV"/>
    <property type="match status" value="1"/>
</dbReference>
<comment type="subcellular location">
    <subcellularLocation>
        <location evidence="1">Cell inner membrane</location>
        <topology evidence="1">Multi-pass membrane protein</topology>
    </subcellularLocation>
    <subcellularLocation>
        <location evidence="8">Cell membrane</location>
        <topology evidence="8">Multi-pass membrane protein</topology>
    </subcellularLocation>
</comment>
<dbReference type="Gene3D" id="1.10.3720.10">
    <property type="entry name" value="MetI-like"/>
    <property type="match status" value="1"/>
</dbReference>
<evidence type="ECO:0000256" key="3">
    <source>
        <dbReference type="ARBA" id="ARBA00022475"/>
    </source>
</evidence>
<feature type="transmembrane region" description="Helical" evidence="8">
    <location>
        <begin position="127"/>
        <end position="147"/>
    </location>
</feature>
<evidence type="ECO:0000256" key="5">
    <source>
        <dbReference type="ARBA" id="ARBA00022692"/>
    </source>
</evidence>
<evidence type="ECO:0000256" key="6">
    <source>
        <dbReference type="ARBA" id="ARBA00022989"/>
    </source>
</evidence>
<dbReference type="InterPro" id="IPR035906">
    <property type="entry name" value="MetI-like_sf"/>
</dbReference>
<keyword evidence="6 8" id="KW-1133">Transmembrane helix</keyword>
<reference evidence="10 11" key="1">
    <citation type="journal article" date="2021" name="ISME Commun">
        <title>Automated analysis of genomic sequences facilitates high-throughput and comprehensive description of bacteria.</title>
        <authorList>
            <person name="Hitch T.C.A."/>
        </authorList>
    </citation>
    <scope>NUCLEOTIDE SEQUENCE [LARGE SCALE GENOMIC DNA]</scope>
    <source>
        <strain evidence="10 11">Sanger_29</strain>
    </source>
</reference>
<feature type="transmembrane region" description="Helical" evidence="8">
    <location>
        <begin position="7"/>
        <end position="32"/>
    </location>
</feature>
<proteinExistence type="inferred from homology"/>
<organism evidence="10 11">
    <name type="scientific">Muricoprocola aceti</name>
    <dbReference type="NCBI Taxonomy" id="2981772"/>
    <lineage>
        <taxon>Bacteria</taxon>
        <taxon>Bacillati</taxon>
        <taxon>Bacillota</taxon>
        <taxon>Clostridia</taxon>
        <taxon>Lachnospirales</taxon>
        <taxon>Lachnospiraceae</taxon>
        <taxon>Muricoprocola</taxon>
    </lineage>
</organism>
<keyword evidence="11" id="KW-1185">Reference proteome</keyword>
<dbReference type="SUPFAM" id="SSF161098">
    <property type="entry name" value="MetI-like"/>
    <property type="match status" value="1"/>
</dbReference>
<keyword evidence="3" id="KW-1003">Cell membrane</keyword>
<evidence type="ECO:0000259" key="9">
    <source>
        <dbReference type="PROSITE" id="PS50928"/>
    </source>
</evidence>
<dbReference type="Proteomes" id="UP001652338">
    <property type="component" value="Unassembled WGS sequence"/>
</dbReference>
<accession>A0ABT2SNP3</accession>
<name>A0ABT2SNP3_9FIRM</name>
<protein>
    <submittedName>
        <fullName evidence="10">ABC transporter permease subunit</fullName>
    </submittedName>
</protein>
<feature type="transmembrane region" description="Helical" evidence="8">
    <location>
        <begin position="233"/>
        <end position="254"/>
    </location>
</feature>
<feature type="transmembrane region" description="Helical" evidence="8">
    <location>
        <begin position="102"/>
        <end position="121"/>
    </location>
</feature>
<feature type="transmembrane region" description="Helical" evidence="8">
    <location>
        <begin position="64"/>
        <end position="90"/>
    </location>
</feature>
<evidence type="ECO:0000256" key="7">
    <source>
        <dbReference type="ARBA" id="ARBA00023136"/>
    </source>
</evidence>
<keyword evidence="7 8" id="KW-0472">Membrane</keyword>
<dbReference type="RefSeq" id="WP_262655420.1">
    <property type="nucleotide sequence ID" value="NZ_JAOQKE010000019.1"/>
</dbReference>
<keyword evidence="2 8" id="KW-0813">Transport</keyword>
<evidence type="ECO:0000256" key="1">
    <source>
        <dbReference type="ARBA" id="ARBA00004429"/>
    </source>
</evidence>
<dbReference type="InterPro" id="IPR000515">
    <property type="entry name" value="MetI-like"/>
</dbReference>
<evidence type="ECO:0000256" key="8">
    <source>
        <dbReference type="RuleBase" id="RU363032"/>
    </source>
</evidence>
<comment type="similarity">
    <text evidence="8">Belongs to the binding-protein-dependent transport system permease family.</text>
</comment>
<comment type="caution">
    <text evidence="10">The sequence shown here is derived from an EMBL/GenBank/DDBJ whole genome shotgun (WGS) entry which is preliminary data.</text>
</comment>
<keyword evidence="4" id="KW-0997">Cell inner membrane</keyword>
<keyword evidence="5 8" id="KW-0812">Transmembrane</keyword>
<dbReference type="EMBL" id="JAOQKE010000019">
    <property type="protein sequence ID" value="MCU6726149.1"/>
    <property type="molecule type" value="Genomic_DNA"/>
</dbReference>
<feature type="transmembrane region" description="Helical" evidence="8">
    <location>
        <begin position="176"/>
        <end position="201"/>
    </location>
</feature>
<feature type="domain" description="ABC transmembrane type-1" evidence="9">
    <location>
        <begin position="61"/>
        <end position="251"/>
    </location>
</feature>
<evidence type="ECO:0000256" key="4">
    <source>
        <dbReference type="ARBA" id="ARBA00022519"/>
    </source>
</evidence>
<dbReference type="Pfam" id="PF00528">
    <property type="entry name" value="BPD_transp_1"/>
    <property type="match status" value="1"/>
</dbReference>
<evidence type="ECO:0000313" key="11">
    <source>
        <dbReference type="Proteomes" id="UP001652338"/>
    </source>
</evidence>
<gene>
    <name evidence="10" type="ORF">OCV47_12505</name>
</gene>
<dbReference type="PANTHER" id="PTHR43357">
    <property type="entry name" value="INNER MEMBRANE ABC TRANSPORTER PERMEASE PROTEIN YDCV"/>
    <property type="match status" value="1"/>
</dbReference>
<dbReference type="PROSITE" id="PS50928">
    <property type="entry name" value="ABC_TM1"/>
    <property type="match status" value="1"/>
</dbReference>
<sequence>MKKKTKAATFFMIFIMMYLLLPLVVTIIYSLFQKWTDIVPEQFSLESYMIILQDKEFLLCIVRTLAACVIPIGITVCIILLAMFVTTVYFPSLDKYVQIICMIPYTIQGVILSVSILTAYIRAGSVLGNRLVMLFGAYSVIIMPYIYQGIKNGMSAINVKVLTEAAEMLGAARMYAFFRIIVPNIFSSIIVSALLATGIIFGDYVLVRNLTGTSFQNMQIYLYQTMKSDSTKASAVFVIIMLITCLITAVTLYLKNKEREK</sequence>
<evidence type="ECO:0000256" key="2">
    <source>
        <dbReference type="ARBA" id="ARBA00022448"/>
    </source>
</evidence>
<dbReference type="CDD" id="cd06261">
    <property type="entry name" value="TM_PBP2"/>
    <property type="match status" value="1"/>
</dbReference>